<reference evidence="1 2" key="1">
    <citation type="journal article" date="2019" name="Commun. Biol.">
        <title>The bagworm genome reveals a unique fibroin gene that provides high tensile strength.</title>
        <authorList>
            <person name="Kono N."/>
            <person name="Nakamura H."/>
            <person name="Ohtoshi R."/>
            <person name="Tomita M."/>
            <person name="Numata K."/>
            <person name="Arakawa K."/>
        </authorList>
    </citation>
    <scope>NUCLEOTIDE SEQUENCE [LARGE SCALE GENOMIC DNA]</scope>
</reference>
<comment type="caution">
    <text evidence="1">The sequence shown here is derived from an EMBL/GenBank/DDBJ whole genome shotgun (WGS) entry which is preliminary data.</text>
</comment>
<dbReference type="EMBL" id="BGZK01000804">
    <property type="protein sequence ID" value="GBP61095.1"/>
    <property type="molecule type" value="Genomic_DNA"/>
</dbReference>
<name>A0A4C1XFW3_EUMVA</name>
<accession>A0A4C1XFW3</accession>
<sequence>MHQDAIKYRLSGVSYAARAARGRMKPLRDPARRAARPALIRPSVRSLLLLMNRRCPPAKKLEPAIATLTH</sequence>
<gene>
    <name evidence="1" type="ORF">EVAR_89761_1</name>
</gene>
<proteinExistence type="predicted"/>
<evidence type="ECO:0000313" key="2">
    <source>
        <dbReference type="Proteomes" id="UP000299102"/>
    </source>
</evidence>
<organism evidence="1 2">
    <name type="scientific">Eumeta variegata</name>
    <name type="common">Bagworm moth</name>
    <name type="synonym">Eumeta japonica</name>
    <dbReference type="NCBI Taxonomy" id="151549"/>
    <lineage>
        <taxon>Eukaryota</taxon>
        <taxon>Metazoa</taxon>
        <taxon>Ecdysozoa</taxon>
        <taxon>Arthropoda</taxon>
        <taxon>Hexapoda</taxon>
        <taxon>Insecta</taxon>
        <taxon>Pterygota</taxon>
        <taxon>Neoptera</taxon>
        <taxon>Endopterygota</taxon>
        <taxon>Lepidoptera</taxon>
        <taxon>Glossata</taxon>
        <taxon>Ditrysia</taxon>
        <taxon>Tineoidea</taxon>
        <taxon>Psychidae</taxon>
        <taxon>Oiketicinae</taxon>
        <taxon>Eumeta</taxon>
    </lineage>
</organism>
<dbReference type="AlphaFoldDB" id="A0A4C1XFW3"/>
<dbReference type="Proteomes" id="UP000299102">
    <property type="component" value="Unassembled WGS sequence"/>
</dbReference>
<keyword evidence="2" id="KW-1185">Reference proteome</keyword>
<protein>
    <submittedName>
        <fullName evidence="1">Uncharacterized protein</fullName>
    </submittedName>
</protein>
<evidence type="ECO:0000313" key="1">
    <source>
        <dbReference type="EMBL" id="GBP61095.1"/>
    </source>
</evidence>